<organism evidence="2 3">
    <name type="scientific">Blautia liquoris</name>
    <dbReference type="NCBI Taxonomy" id="2779518"/>
    <lineage>
        <taxon>Bacteria</taxon>
        <taxon>Bacillati</taxon>
        <taxon>Bacillota</taxon>
        <taxon>Clostridia</taxon>
        <taxon>Lachnospirales</taxon>
        <taxon>Lachnospiraceae</taxon>
        <taxon>Blautia</taxon>
    </lineage>
</organism>
<evidence type="ECO:0000256" key="1">
    <source>
        <dbReference type="SAM" id="Phobius"/>
    </source>
</evidence>
<keyword evidence="1" id="KW-0472">Membrane</keyword>
<accession>A0A7M2RHC5</accession>
<reference evidence="2 3" key="1">
    <citation type="submission" date="2020-10" db="EMBL/GenBank/DDBJ databases">
        <title>Blautia liquoris sp.nov., isolated from the mud in a fermentation cellar used for the production of Chinese strong-flavoured liquor.</title>
        <authorList>
            <person name="Lu L."/>
        </authorList>
    </citation>
    <scope>NUCLEOTIDE SEQUENCE [LARGE SCALE GENOMIC DNA]</scope>
    <source>
        <strain evidence="2 3">LZLJ-3</strain>
    </source>
</reference>
<sequence>MEHNSFFHTKEGSLTLAFVVIMVAFVIIMLGLNIANDVICLIGFGLALCGMLYSPTDVYILKPLKRCWGQK</sequence>
<feature type="transmembrane region" description="Helical" evidence="1">
    <location>
        <begin position="41"/>
        <end position="61"/>
    </location>
</feature>
<protein>
    <submittedName>
        <fullName evidence="2">Uncharacterized protein</fullName>
    </submittedName>
</protein>
<dbReference type="Proteomes" id="UP000593601">
    <property type="component" value="Chromosome"/>
</dbReference>
<proteinExistence type="predicted"/>
<keyword evidence="1" id="KW-1133">Transmembrane helix</keyword>
<evidence type="ECO:0000313" key="3">
    <source>
        <dbReference type="Proteomes" id="UP000593601"/>
    </source>
</evidence>
<dbReference type="EMBL" id="CP063304">
    <property type="protein sequence ID" value="QOV19725.1"/>
    <property type="molecule type" value="Genomic_DNA"/>
</dbReference>
<keyword evidence="3" id="KW-1185">Reference proteome</keyword>
<name>A0A7M2RHC5_9FIRM</name>
<feature type="transmembrane region" description="Helical" evidence="1">
    <location>
        <begin position="12"/>
        <end position="35"/>
    </location>
</feature>
<keyword evidence="1" id="KW-0812">Transmembrane</keyword>
<dbReference type="RefSeq" id="WP_193736045.1">
    <property type="nucleotide sequence ID" value="NZ_CP063304.1"/>
</dbReference>
<dbReference type="KEGG" id="bliq:INP51_01750"/>
<gene>
    <name evidence="2" type="ORF">INP51_01750</name>
</gene>
<dbReference type="AlphaFoldDB" id="A0A7M2RHC5"/>
<evidence type="ECO:0000313" key="2">
    <source>
        <dbReference type="EMBL" id="QOV19725.1"/>
    </source>
</evidence>